<dbReference type="PROSITE" id="PS00108">
    <property type="entry name" value="PROTEIN_KINASE_ST"/>
    <property type="match status" value="1"/>
</dbReference>
<evidence type="ECO:0000256" key="1">
    <source>
        <dbReference type="ARBA" id="ARBA00022679"/>
    </source>
</evidence>
<dbReference type="InterPro" id="IPR017441">
    <property type="entry name" value="Protein_kinase_ATP_BS"/>
</dbReference>
<evidence type="ECO:0000256" key="8">
    <source>
        <dbReference type="SAM" id="Phobius"/>
    </source>
</evidence>
<dbReference type="Gene3D" id="3.30.200.20">
    <property type="entry name" value="Phosphorylase Kinase, domain 1"/>
    <property type="match status" value="1"/>
</dbReference>
<dbReference type="PROSITE" id="PS50011">
    <property type="entry name" value="PROTEIN_KINASE_DOM"/>
    <property type="match status" value="1"/>
</dbReference>
<dbReference type="PROSITE" id="PS00107">
    <property type="entry name" value="PROTEIN_KINASE_ATP"/>
    <property type="match status" value="1"/>
</dbReference>
<dbReference type="AlphaFoldDB" id="A0A250IXH8"/>
<evidence type="ECO:0000313" key="10">
    <source>
        <dbReference type="EMBL" id="ATB35980.1"/>
    </source>
</evidence>
<dbReference type="Gene3D" id="1.10.510.10">
    <property type="entry name" value="Transferase(Phosphotransferase) domain 1"/>
    <property type="match status" value="1"/>
</dbReference>
<dbReference type="Pfam" id="PF00069">
    <property type="entry name" value="Pkinase"/>
    <property type="match status" value="1"/>
</dbReference>
<dbReference type="SUPFAM" id="SSF56112">
    <property type="entry name" value="Protein kinase-like (PK-like)"/>
    <property type="match status" value="1"/>
</dbReference>
<dbReference type="Gene3D" id="1.25.40.10">
    <property type="entry name" value="Tetratricopeptide repeat domain"/>
    <property type="match status" value="2"/>
</dbReference>
<dbReference type="InterPro" id="IPR008271">
    <property type="entry name" value="Ser/Thr_kinase_AS"/>
</dbReference>
<evidence type="ECO:0000256" key="2">
    <source>
        <dbReference type="ARBA" id="ARBA00022741"/>
    </source>
</evidence>
<dbReference type="SUPFAM" id="SSF48452">
    <property type="entry name" value="TPR-like"/>
    <property type="match status" value="1"/>
</dbReference>
<keyword evidence="8" id="KW-1133">Transmembrane helix</keyword>
<dbReference type="KEGG" id="cfus:CYFUS_001394"/>
<keyword evidence="1" id="KW-0808">Transferase</keyword>
<dbReference type="PROSITE" id="PS50005">
    <property type="entry name" value="TPR"/>
    <property type="match status" value="2"/>
</dbReference>
<protein>
    <submittedName>
        <fullName evidence="10">Serine/threonine kinase family protein</fullName>
    </submittedName>
</protein>
<feature type="domain" description="Protein kinase" evidence="9">
    <location>
        <begin position="53"/>
        <end position="339"/>
    </location>
</feature>
<dbReference type="GO" id="GO:0004674">
    <property type="term" value="F:protein serine/threonine kinase activity"/>
    <property type="evidence" value="ECO:0007669"/>
    <property type="project" value="TreeGrafter"/>
</dbReference>
<dbReference type="RefSeq" id="WP_095984533.1">
    <property type="nucleotide sequence ID" value="NZ_CP022098.1"/>
</dbReference>
<feature type="compositionally biased region" description="Basic and acidic residues" evidence="7">
    <location>
        <begin position="14"/>
        <end position="23"/>
    </location>
</feature>
<gene>
    <name evidence="10" type="ORF">CYFUS_001394</name>
</gene>
<evidence type="ECO:0000256" key="4">
    <source>
        <dbReference type="ARBA" id="ARBA00022840"/>
    </source>
</evidence>
<keyword evidence="3 10" id="KW-0418">Kinase</keyword>
<keyword evidence="8" id="KW-0812">Transmembrane</keyword>
<feature type="region of interest" description="Disordered" evidence="7">
    <location>
        <begin position="1"/>
        <end position="49"/>
    </location>
</feature>
<dbReference type="GO" id="GO:0005524">
    <property type="term" value="F:ATP binding"/>
    <property type="evidence" value="ECO:0007669"/>
    <property type="project" value="UniProtKB-UniRule"/>
</dbReference>
<dbReference type="InterPro" id="IPR011990">
    <property type="entry name" value="TPR-like_helical_dom_sf"/>
</dbReference>
<evidence type="ECO:0000256" key="6">
    <source>
        <dbReference type="PROSITE-ProRule" id="PRU10141"/>
    </source>
</evidence>
<evidence type="ECO:0000259" key="9">
    <source>
        <dbReference type="PROSITE" id="PS50011"/>
    </source>
</evidence>
<feature type="binding site" evidence="6">
    <location>
        <position position="82"/>
    </location>
    <ligand>
        <name>ATP</name>
        <dbReference type="ChEBI" id="CHEBI:30616"/>
    </ligand>
</feature>
<keyword evidence="2 6" id="KW-0547">Nucleotide-binding</keyword>
<dbReference type="PANTHER" id="PTHR43289">
    <property type="entry name" value="MITOGEN-ACTIVATED PROTEIN KINASE KINASE KINASE 20-RELATED"/>
    <property type="match status" value="1"/>
</dbReference>
<keyword evidence="4 6" id="KW-0067">ATP-binding</keyword>
<accession>A0A250IXH8</accession>
<feature type="repeat" description="TPR" evidence="5">
    <location>
        <begin position="755"/>
        <end position="788"/>
    </location>
</feature>
<keyword evidence="5" id="KW-0802">TPR repeat</keyword>
<dbReference type="InterPro" id="IPR011009">
    <property type="entry name" value="Kinase-like_dom_sf"/>
</dbReference>
<evidence type="ECO:0000313" key="11">
    <source>
        <dbReference type="Proteomes" id="UP000217257"/>
    </source>
</evidence>
<name>A0A250IXH8_9BACT</name>
<evidence type="ECO:0000256" key="3">
    <source>
        <dbReference type="ARBA" id="ARBA00022777"/>
    </source>
</evidence>
<keyword evidence="8" id="KW-0472">Membrane</keyword>
<feature type="transmembrane region" description="Helical" evidence="8">
    <location>
        <begin position="344"/>
        <end position="364"/>
    </location>
</feature>
<dbReference type="Proteomes" id="UP000217257">
    <property type="component" value="Chromosome"/>
</dbReference>
<evidence type="ECO:0000256" key="5">
    <source>
        <dbReference type="PROSITE-ProRule" id="PRU00339"/>
    </source>
</evidence>
<dbReference type="CDD" id="cd14014">
    <property type="entry name" value="STKc_PknB_like"/>
    <property type="match status" value="1"/>
</dbReference>
<dbReference type="SMART" id="SM00028">
    <property type="entry name" value="TPR"/>
    <property type="match status" value="3"/>
</dbReference>
<sequence length="886" mass="97840">MSHRDEATPPPAPHGEEKTETEPKLASTGIPAVEQAQREPLPERQPPRQVGRFLLLKQLGQGGMGMVYAAYDPDLDRKVALKLLLVKNEGTNLEEGRERLVREAQAMARVSHPHVIPVFEVGSWDDQVFVAMELVEGGTLREWLRERPRSWREVLEKFVAAGKGLAAAHAAGLVHRDFKPANVLVGHNGRVYVTDFGLARRDARFTPSRGLTQEELPLPRPVSVLRRSLTQVGVVHGTPHYMSPEQFRGDALDARSDQFSFCAALYRALFNTRPFDPEEMTRVAAHRGASPSVIQEPPRGVKVPVWVRRAVMRGLSLEPGARFASMDALLGALSQERRLTRWRWLGVGALTGLALVAVGGAAVWRSRLCTGAERQMAEVWGAPERQRVEAAFEKAGGAVAGQMFRRASAVLDAYSVAWSRQSTEACEATRLRDERTELLLSQQVVCLELRRESLRALVKVLGEVDARGVEKSLDAVYALPAPSDCANVGTLSEQQPRPLDPSRRADLERLETRVAELKALLDVSRYPAALEEAEALAPRVLASGYLPLLAEMRLHQGWLLALMGRTEEGASLLEQAVYDAAAGRADRLQVSILNKLLFVTGQLEHYADAERWGRLGEAMVRRLGGDALLESDLLMNRANLALWQEKPQQARVLLERSLSLLGGLPPGHPKRARVTYTLGRALLDLGETRQAVEMLEEALRQMESAVGPRHLELAWFHGALSRALRENAEPARALEHVRFAADLYRAAAVDPLALADALDSQGMCLLALERNEDALRVFREALGLKLQNLRPDDSELQYSYDGVGQALLALGHTREAIAILRRAGTFENVPEKVLGGTGFVLAQALWRDGRVKEAQLEAARALERFTRAGSSQRAAEVKSWMGMLAR</sequence>
<feature type="compositionally biased region" description="Basic and acidic residues" evidence="7">
    <location>
        <begin position="36"/>
        <end position="46"/>
    </location>
</feature>
<reference evidence="10 11" key="1">
    <citation type="submission" date="2017-06" db="EMBL/GenBank/DDBJ databases">
        <title>Sequencing and comparative analysis of myxobacterial genomes.</title>
        <authorList>
            <person name="Rupp O."/>
            <person name="Goesmann A."/>
            <person name="Sogaard-Andersen L."/>
        </authorList>
    </citation>
    <scope>NUCLEOTIDE SEQUENCE [LARGE SCALE GENOMIC DNA]</scope>
    <source>
        <strain evidence="10 11">DSM 52655</strain>
    </source>
</reference>
<proteinExistence type="predicted"/>
<dbReference type="InterPro" id="IPR000719">
    <property type="entry name" value="Prot_kinase_dom"/>
</dbReference>
<dbReference type="Pfam" id="PF13424">
    <property type="entry name" value="TPR_12"/>
    <property type="match status" value="1"/>
</dbReference>
<dbReference type="InterPro" id="IPR019734">
    <property type="entry name" value="TPR_rpt"/>
</dbReference>
<evidence type="ECO:0000256" key="7">
    <source>
        <dbReference type="SAM" id="MobiDB-lite"/>
    </source>
</evidence>
<dbReference type="EMBL" id="CP022098">
    <property type="protein sequence ID" value="ATB35980.1"/>
    <property type="molecule type" value="Genomic_DNA"/>
</dbReference>
<organism evidence="10 11">
    <name type="scientific">Cystobacter fuscus</name>
    <dbReference type="NCBI Taxonomy" id="43"/>
    <lineage>
        <taxon>Bacteria</taxon>
        <taxon>Pseudomonadati</taxon>
        <taxon>Myxococcota</taxon>
        <taxon>Myxococcia</taxon>
        <taxon>Myxococcales</taxon>
        <taxon>Cystobacterineae</taxon>
        <taxon>Archangiaceae</taxon>
        <taxon>Cystobacter</taxon>
    </lineage>
</organism>
<dbReference type="PANTHER" id="PTHR43289:SF34">
    <property type="entry name" value="SERINE_THREONINE-PROTEIN KINASE YBDM-RELATED"/>
    <property type="match status" value="1"/>
</dbReference>
<feature type="repeat" description="TPR" evidence="5">
    <location>
        <begin position="672"/>
        <end position="705"/>
    </location>
</feature>